<evidence type="ECO:0000313" key="1">
    <source>
        <dbReference type="EMBL" id="QJA55704.1"/>
    </source>
</evidence>
<dbReference type="PROSITE" id="PS00092">
    <property type="entry name" value="N6_MTASE"/>
    <property type="match status" value="1"/>
</dbReference>
<protein>
    <submittedName>
        <fullName evidence="2">Putative methyltransferase</fullName>
    </submittedName>
</protein>
<evidence type="ECO:0000313" key="2">
    <source>
        <dbReference type="EMBL" id="QJA81976.1"/>
    </source>
</evidence>
<dbReference type="GO" id="GO:0003676">
    <property type="term" value="F:nucleic acid binding"/>
    <property type="evidence" value="ECO:0007669"/>
    <property type="project" value="InterPro"/>
</dbReference>
<dbReference type="GO" id="GO:0032259">
    <property type="term" value="P:methylation"/>
    <property type="evidence" value="ECO:0007669"/>
    <property type="project" value="UniProtKB-KW"/>
</dbReference>
<sequence length="162" mass="18790">MKSGLTHQIKHRQYANDEFMTPPELAKKLITLVPLRKGNTVLDPCPGKGAFYNNFPPEVFKSRILGDFLECQTDFDWIIGNPPYSKLDNWFVKTIELSTWGFAYLLGSINITPRRLEIVNEAGFGLTHIHLCKVFHWFGISAFCIWEKDKPNIIGYDRNIWR</sequence>
<dbReference type="PRINTS" id="PR00507">
    <property type="entry name" value="N12N6MTFRASE"/>
</dbReference>
<gene>
    <name evidence="2" type="ORF">MM415A00456_0007</name>
    <name evidence="1" type="ORF">MM415B02001_0010</name>
</gene>
<dbReference type="Gene3D" id="3.40.50.150">
    <property type="entry name" value="Vaccinia Virus protein VP39"/>
    <property type="match status" value="1"/>
</dbReference>
<dbReference type="SUPFAM" id="SSF53335">
    <property type="entry name" value="S-adenosyl-L-methionine-dependent methyltransferases"/>
    <property type="match status" value="1"/>
</dbReference>
<organism evidence="2">
    <name type="scientific">viral metagenome</name>
    <dbReference type="NCBI Taxonomy" id="1070528"/>
    <lineage>
        <taxon>unclassified sequences</taxon>
        <taxon>metagenomes</taxon>
        <taxon>organismal metagenomes</taxon>
    </lineage>
</organism>
<dbReference type="GO" id="GO:0008168">
    <property type="term" value="F:methyltransferase activity"/>
    <property type="evidence" value="ECO:0007669"/>
    <property type="project" value="UniProtKB-KW"/>
</dbReference>
<dbReference type="EMBL" id="MT142476">
    <property type="protein sequence ID" value="QJA81976.1"/>
    <property type="molecule type" value="Genomic_DNA"/>
</dbReference>
<proteinExistence type="predicted"/>
<name>A0A6M3KIY5_9ZZZZ</name>
<dbReference type="EMBL" id="MT141174">
    <property type="protein sequence ID" value="QJA55704.1"/>
    <property type="molecule type" value="Genomic_DNA"/>
</dbReference>
<reference evidence="2" key="1">
    <citation type="submission" date="2020-03" db="EMBL/GenBank/DDBJ databases">
        <title>The deep terrestrial virosphere.</title>
        <authorList>
            <person name="Holmfeldt K."/>
            <person name="Nilsson E."/>
            <person name="Simone D."/>
            <person name="Lopez-Fernandez M."/>
            <person name="Wu X."/>
            <person name="de Brujin I."/>
            <person name="Lundin D."/>
            <person name="Andersson A."/>
            <person name="Bertilsson S."/>
            <person name="Dopson M."/>
        </authorList>
    </citation>
    <scope>NUCLEOTIDE SEQUENCE</scope>
    <source>
        <strain evidence="2">MM415A00456</strain>
        <strain evidence="1">MM415B02001</strain>
    </source>
</reference>
<keyword evidence="2" id="KW-0808">Transferase</keyword>
<accession>A0A6M3KIY5</accession>
<keyword evidence="2" id="KW-0489">Methyltransferase</keyword>
<dbReference type="InterPro" id="IPR029063">
    <property type="entry name" value="SAM-dependent_MTases_sf"/>
</dbReference>
<dbReference type="AlphaFoldDB" id="A0A6M3KIY5"/>
<dbReference type="InterPro" id="IPR002052">
    <property type="entry name" value="DNA_methylase_N6_adenine_CS"/>
</dbReference>